<name>A0A845AET0_9SPHN</name>
<dbReference type="Proteomes" id="UP000439780">
    <property type="component" value="Unassembled WGS sequence"/>
</dbReference>
<dbReference type="CDD" id="cd16913">
    <property type="entry name" value="YkuD_like"/>
    <property type="match status" value="1"/>
</dbReference>
<dbReference type="GO" id="GO:0018104">
    <property type="term" value="P:peptidoglycan-protein cross-linking"/>
    <property type="evidence" value="ECO:0007669"/>
    <property type="project" value="TreeGrafter"/>
</dbReference>
<evidence type="ECO:0000313" key="9">
    <source>
        <dbReference type="EMBL" id="MXP28750.1"/>
    </source>
</evidence>
<dbReference type="UniPathway" id="UPA00219"/>
<dbReference type="GO" id="GO:0016740">
    <property type="term" value="F:transferase activity"/>
    <property type="evidence" value="ECO:0007669"/>
    <property type="project" value="UniProtKB-KW"/>
</dbReference>
<dbReference type="GO" id="GO:0005576">
    <property type="term" value="C:extracellular region"/>
    <property type="evidence" value="ECO:0007669"/>
    <property type="project" value="TreeGrafter"/>
</dbReference>
<comment type="pathway">
    <text evidence="1 7">Cell wall biogenesis; peptidoglycan biosynthesis.</text>
</comment>
<accession>A0A845AET0</accession>
<comment type="caution">
    <text evidence="9">The sequence shown here is derived from an EMBL/GenBank/DDBJ whole genome shotgun (WGS) entry which is preliminary data.</text>
</comment>
<dbReference type="PANTHER" id="PTHR30582:SF2">
    <property type="entry name" value="L,D-TRANSPEPTIDASE YCIB-RELATED"/>
    <property type="match status" value="1"/>
</dbReference>
<proteinExistence type="inferred from homology"/>
<dbReference type="PANTHER" id="PTHR30582">
    <property type="entry name" value="L,D-TRANSPEPTIDASE"/>
    <property type="match status" value="1"/>
</dbReference>
<evidence type="ECO:0000256" key="3">
    <source>
        <dbReference type="ARBA" id="ARBA00022679"/>
    </source>
</evidence>
<keyword evidence="5 7" id="KW-0573">Peptidoglycan synthesis</keyword>
<protein>
    <submittedName>
        <fullName evidence="9">L,D-transpeptidase family protein</fullName>
    </submittedName>
</protein>
<dbReference type="InterPro" id="IPR038063">
    <property type="entry name" value="Transpep_catalytic_dom"/>
</dbReference>
<dbReference type="EMBL" id="WTYA01000005">
    <property type="protein sequence ID" value="MXP28750.1"/>
    <property type="molecule type" value="Genomic_DNA"/>
</dbReference>
<evidence type="ECO:0000256" key="6">
    <source>
        <dbReference type="ARBA" id="ARBA00023316"/>
    </source>
</evidence>
<dbReference type="SUPFAM" id="SSF141523">
    <property type="entry name" value="L,D-transpeptidase catalytic domain-like"/>
    <property type="match status" value="1"/>
</dbReference>
<dbReference type="InterPro" id="IPR005490">
    <property type="entry name" value="LD_TPept_cat_dom"/>
</dbReference>
<keyword evidence="6 7" id="KW-0961">Cell wall biogenesis/degradation</keyword>
<evidence type="ECO:0000259" key="8">
    <source>
        <dbReference type="PROSITE" id="PS52029"/>
    </source>
</evidence>
<dbReference type="Gene3D" id="2.40.440.10">
    <property type="entry name" value="L,D-transpeptidase catalytic domain-like"/>
    <property type="match status" value="1"/>
</dbReference>
<dbReference type="Pfam" id="PF03734">
    <property type="entry name" value="YkuD"/>
    <property type="match status" value="1"/>
</dbReference>
<reference evidence="9 10" key="1">
    <citation type="submission" date="2019-12" db="EMBL/GenBank/DDBJ databases">
        <title>Genomic-based taxomic classification of the family Erythrobacteraceae.</title>
        <authorList>
            <person name="Xu L."/>
        </authorList>
    </citation>
    <scope>NUCLEOTIDE SEQUENCE [LARGE SCALE GENOMIC DNA]</scope>
    <source>
        <strain evidence="9 10">KEMB 9005-328</strain>
    </source>
</reference>
<comment type="similarity">
    <text evidence="2">Belongs to the YkuD family.</text>
</comment>
<keyword evidence="4 7" id="KW-0133">Cell shape</keyword>
<feature type="active site" description="Proton donor/acceptor" evidence="7">
    <location>
        <position position="173"/>
    </location>
</feature>
<dbReference type="GO" id="GO:0071972">
    <property type="term" value="F:peptidoglycan L,D-transpeptidase activity"/>
    <property type="evidence" value="ECO:0007669"/>
    <property type="project" value="TreeGrafter"/>
</dbReference>
<dbReference type="GO" id="GO:0071555">
    <property type="term" value="P:cell wall organization"/>
    <property type="evidence" value="ECO:0007669"/>
    <property type="project" value="UniProtKB-UniRule"/>
</dbReference>
<evidence type="ECO:0000313" key="10">
    <source>
        <dbReference type="Proteomes" id="UP000439780"/>
    </source>
</evidence>
<sequence length="216" mass="22815">MGFAVVLIAIAALVGATIWVLAPAEAARTEPVALPKSVTSAPSLPHLAHDSGDRLYLTPEASRLAAKDGLLPAGIKSIIDTTGQLKYGQYKWDTVGVPPGKLKIRVDLDRQLISVFIGPHEVGTAIIVYGANGKESPRGHLPILGKTKDYHSITYDAPMPYSLWLRSDGVAIHGSEVTPGHATNGCIGVPTEFAKRLFELAHKGDIVDIVGDAKAG</sequence>
<evidence type="ECO:0000256" key="2">
    <source>
        <dbReference type="ARBA" id="ARBA00005992"/>
    </source>
</evidence>
<evidence type="ECO:0000256" key="5">
    <source>
        <dbReference type="ARBA" id="ARBA00022984"/>
    </source>
</evidence>
<evidence type="ECO:0000256" key="1">
    <source>
        <dbReference type="ARBA" id="ARBA00004752"/>
    </source>
</evidence>
<feature type="active site" description="Nucleophile" evidence="7">
    <location>
        <position position="186"/>
    </location>
</feature>
<evidence type="ECO:0000256" key="7">
    <source>
        <dbReference type="PROSITE-ProRule" id="PRU01373"/>
    </source>
</evidence>
<dbReference type="InterPro" id="IPR050979">
    <property type="entry name" value="LD-transpeptidase"/>
</dbReference>
<dbReference type="AlphaFoldDB" id="A0A845AET0"/>
<organism evidence="9 10">
    <name type="scientific">Qipengyuania algicida</name>
    <dbReference type="NCBI Taxonomy" id="1836209"/>
    <lineage>
        <taxon>Bacteria</taxon>
        <taxon>Pseudomonadati</taxon>
        <taxon>Pseudomonadota</taxon>
        <taxon>Alphaproteobacteria</taxon>
        <taxon>Sphingomonadales</taxon>
        <taxon>Erythrobacteraceae</taxon>
        <taxon>Qipengyuania</taxon>
    </lineage>
</organism>
<evidence type="ECO:0000256" key="4">
    <source>
        <dbReference type="ARBA" id="ARBA00022960"/>
    </source>
</evidence>
<keyword evidence="10" id="KW-1185">Reference proteome</keyword>
<dbReference type="GO" id="GO:0008360">
    <property type="term" value="P:regulation of cell shape"/>
    <property type="evidence" value="ECO:0007669"/>
    <property type="project" value="UniProtKB-UniRule"/>
</dbReference>
<feature type="domain" description="L,D-TPase catalytic" evidence="8">
    <location>
        <begin position="102"/>
        <end position="210"/>
    </location>
</feature>
<dbReference type="PROSITE" id="PS52029">
    <property type="entry name" value="LD_TPASE"/>
    <property type="match status" value="1"/>
</dbReference>
<gene>
    <name evidence="9" type="ORF">GRI58_07940</name>
</gene>
<keyword evidence="3" id="KW-0808">Transferase</keyword>